<reference evidence="2 3" key="1">
    <citation type="submission" date="2018-09" db="EMBL/GenBank/DDBJ databases">
        <authorList>
            <person name="Wang Z."/>
        </authorList>
    </citation>
    <scope>NUCLEOTIDE SEQUENCE [LARGE SCALE GENOMIC DNA]</scope>
    <source>
        <strain evidence="2 3">ALS 81</strain>
    </source>
</reference>
<evidence type="ECO:0000313" key="2">
    <source>
        <dbReference type="EMBL" id="RKF20070.1"/>
    </source>
</evidence>
<dbReference type="GO" id="GO:0019645">
    <property type="term" value="P:anaerobic electron transport chain"/>
    <property type="evidence" value="ECO:0007669"/>
    <property type="project" value="InterPro"/>
</dbReference>
<gene>
    <name evidence="2" type="ORF">DBZ36_06370</name>
</gene>
<feature type="transmembrane region" description="Helical" evidence="1">
    <location>
        <begin position="45"/>
        <end position="64"/>
    </location>
</feature>
<protein>
    <submittedName>
        <fullName evidence="2">Dimethylsulfoxide reductase</fullName>
    </submittedName>
</protein>
<dbReference type="RefSeq" id="WP_120354074.1">
    <property type="nucleotide sequence ID" value="NZ_RAQO01000004.1"/>
</dbReference>
<feature type="transmembrane region" description="Helical" evidence="1">
    <location>
        <begin position="6"/>
        <end position="25"/>
    </location>
</feature>
<sequence>MAWHEWPLVVFTVFAQTAFGAYLLINLAIVNQEPSNKTAGIKLQFFVWVFMGLGLLASTAHLGSPLRAINAFNQVGSSWLSNEILSSVLFFASGGVLWLLTMLNKTSPMLNKILLVLSIVFGAFFMYAMINVYLINTVPTWNTIYTPLAFVATIVVSGVMYGHSLLSVAKLNTSAITKFSKLVVGAGLVLILLSTVNHIISLNDISSSLYSASSLVPQLAQLVSIRLVLLIVGVGLWLFGCKQGVGLQFFGFALVLISELMSRGVFFGLHMTAGM</sequence>
<feature type="transmembrane region" description="Helical" evidence="1">
    <location>
        <begin position="220"/>
        <end position="240"/>
    </location>
</feature>
<dbReference type="Pfam" id="PF04976">
    <property type="entry name" value="DmsC"/>
    <property type="match status" value="1"/>
</dbReference>
<comment type="caution">
    <text evidence="2">The sequence shown here is derived from an EMBL/GenBank/DDBJ whole genome shotgun (WGS) entry which is preliminary data.</text>
</comment>
<accession>A0A420EHC8</accession>
<dbReference type="Proteomes" id="UP000286482">
    <property type="component" value="Unassembled WGS sequence"/>
</dbReference>
<dbReference type="OrthoDB" id="4394845at2"/>
<dbReference type="GO" id="GO:0005886">
    <property type="term" value="C:plasma membrane"/>
    <property type="evidence" value="ECO:0007669"/>
    <property type="project" value="TreeGrafter"/>
</dbReference>
<feature type="transmembrane region" description="Helical" evidence="1">
    <location>
        <begin position="84"/>
        <end position="101"/>
    </location>
</feature>
<proteinExistence type="predicted"/>
<organism evidence="2 3">
    <name type="scientific">Alginatibacterium sediminis</name>
    <dbReference type="NCBI Taxonomy" id="2164068"/>
    <lineage>
        <taxon>Bacteria</taxon>
        <taxon>Pseudomonadati</taxon>
        <taxon>Pseudomonadota</taxon>
        <taxon>Gammaproteobacteria</taxon>
        <taxon>Alteromonadales</taxon>
        <taxon>Alteromonadaceae</taxon>
        <taxon>Alginatibacterium</taxon>
    </lineage>
</organism>
<evidence type="ECO:0000256" key="1">
    <source>
        <dbReference type="SAM" id="Phobius"/>
    </source>
</evidence>
<name>A0A420EHC8_9ALTE</name>
<dbReference type="PANTHER" id="PTHR38095:SF3">
    <property type="entry name" value="ANAEROBIC DIMETHYL SULFOXIDE REDUCTASE, SUBUNIT C"/>
    <property type="match status" value="1"/>
</dbReference>
<keyword evidence="1" id="KW-0472">Membrane</keyword>
<feature type="transmembrane region" description="Helical" evidence="1">
    <location>
        <begin position="182"/>
        <end position="200"/>
    </location>
</feature>
<feature type="transmembrane region" description="Helical" evidence="1">
    <location>
        <begin position="247"/>
        <end position="269"/>
    </location>
</feature>
<keyword evidence="1" id="KW-0812">Transmembrane</keyword>
<keyword evidence="1" id="KW-1133">Transmembrane helix</keyword>
<keyword evidence="3" id="KW-1185">Reference proteome</keyword>
<feature type="transmembrane region" description="Helical" evidence="1">
    <location>
        <begin position="113"/>
        <end position="135"/>
    </location>
</feature>
<dbReference type="EMBL" id="RAQO01000004">
    <property type="protein sequence ID" value="RKF20070.1"/>
    <property type="molecule type" value="Genomic_DNA"/>
</dbReference>
<dbReference type="InterPro" id="IPR007059">
    <property type="entry name" value="DmsC"/>
</dbReference>
<dbReference type="PANTHER" id="PTHR38095">
    <property type="entry name" value="ANAEROBIC DIMETHYL SULFOXIDE REDUCTASE CHAIN YNFH"/>
    <property type="match status" value="1"/>
</dbReference>
<dbReference type="GO" id="GO:0009389">
    <property type="term" value="F:dimethyl sulfoxide reductase activity"/>
    <property type="evidence" value="ECO:0007669"/>
    <property type="project" value="TreeGrafter"/>
</dbReference>
<dbReference type="GO" id="GO:0009390">
    <property type="term" value="C:dimethyl sulfoxide reductase complex"/>
    <property type="evidence" value="ECO:0007669"/>
    <property type="project" value="TreeGrafter"/>
</dbReference>
<feature type="transmembrane region" description="Helical" evidence="1">
    <location>
        <begin position="141"/>
        <end position="161"/>
    </location>
</feature>
<dbReference type="AlphaFoldDB" id="A0A420EHC8"/>
<evidence type="ECO:0000313" key="3">
    <source>
        <dbReference type="Proteomes" id="UP000286482"/>
    </source>
</evidence>